<dbReference type="InterPro" id="IPR028098">
    <property type="entry name" value="Glyco_trans_4-like_N"/>
</dbReference>
<evidence type="ECO:0000313" key="5">
    <source>
        <dbReference type="Proteomes" id="UP000076623"/>
    </source>
</evidence>
<evidence type="ECO:0000259" key="1">
    <source>
        <dbReference type="Pfam" id="PF00534"/>
    </source>
</evidence>
<dbReference type="InterPro" id="IPR019734">
    <property type="entry name" value="TPR_rpt"/>
</dbReference>
<dbReference type="Gene3D" id="1.25.40.10">
    <property type="entry name" value="Tetratricopeptide repeat domain"/>
    <property type="match status" value="1"/>
</dbReference>
<reference evidence="4 5" key="1">
    <citation type="submission" date="2016-04" db="EMBL/GenBank/DDBJ databases">
        <title>Complete genome sequence of Fictibacillus phosphorivorans G25-29, a strain toxic to nematodes.</title>
        <authorList>
            <person name="Zheng Z."/>
        </authorList>
    </citation>
    <scope>NUCLEOTIDE SEQUENCE [LARGE SCALE GENOMIC DNA]</scope>
    <source>
        <strain evidence="4 5">G25-29</strain>
    </source>
</reference>
<dbReference type="Pfam" id="PF00534">
    <property type="entry name" value="Glycos_transf_1"/>
    <property type="match status" value="1"/>
</dbReference>
<evidence type="ECO:0000259" key="2">
    <source>
        <dbReference type="Pfam" id="PF05050"/>
    </source>
</evidence>
<dbReference type="InterPro" id="IPR029063">
    <property type="entry name" value="SAM-dependent_MTases_sf"/>
</dbReference>
<protein>
    <recommendedName>
        <fullName evidence="6">FkbM family methyltransferase</fullName>
    </recommendedName>
</protein>
<dbReference type="STRING" id="1221500.ABE65_012565"/>
<gene>
    <name evidence="4" type="ORF">ABE65_012565</name>
</gene>
<dbReference type="SUPFAM" id="SSF53335">
    <property type="entry name" value="S-adenosyl-L-methionine-dependent methyltransferases"/>
    <property type="match status" value="1"/>
</dbReference>
<dbReference type="Gene3D" id="3.40.50.150">
    <property type="entry name" value="Vaccinia Virus protein VP39"/>
    <property type="match status" value="1"/>
</dbReference>
<dbReference type="CDD" id="cd03802">
    <property type="entry name" value="GT4_AviGT4-like"/>
    <property type="match status" value="1"/>
</dbReference>
<dbReference type="Pfam" id="PF13439">
    <property type="entry name" value="Glyco_transf_4"/>
    <property type="match status" value="1"/>
</dbReference>
<dbReference type="EMBL" id="CP015378">
    <property type="protein sequence ID" value="ANC77583.1"/>
    <property type="molecule type" value="Genomic_DNA"/>
</dbReference>
<dbReference type="Proteomes" id="UP000076623">
    <property type="component" value="Chromosome"/>
</dbReference>
<dbReference type="AlphaFoldDB" id="A0A160IMQ4"/>
<organism evidence="4 5">
    <name type="scientific">Fictibacillus phosphorivorans</name>
    <dbReference type="NCBI Taxonomy" id="1221500"/>
    <lineage>
        <taxon>Bacteria</taxon>
        <taxon>Bacillati</taxon>
        <taxon>Bacillota</taxon>
        <taxon>Bacilli</taxon>
        <taxon>Bacillales</taxon>
        <taxon>Fictibacillaceae</taxon>
        <taxon>Fictibacillus</taxon>
    </lineage>
</organism>
<dbReference type="PANTHER" id="PTHR34203:SF15">
    <property type="entry name" value="SLL1173 PROTEIN"/>
    <property type="match status" value="1"/>
</dbReference>
<dbReference type="NCBIfam" id="TIGR01444">
    <property type="entry name" value="fkbM_fam"/>
    <property type="match status" value="1"/>
</dbReference>
<dbReference type="Pfam" id="PF05050">
    <property type="entry name" value="Methyltransf_21"/>
    <property type="match status" value="1"/>
</dbReference>
<dbReference type="SMART" id="SM00028">
    <property type="entry name" value="TPR"/>
    <property type="match status" value="3"/>
</dbReference>
<name>A0A160IMQ4_9BACL</name>
<feature type="domain" description="Glycosyl transferase family 1" evidence="1">
    <location>
        <begin position="146"/>
        <end position="262"/>
    </location>
</feature>
<dbReference type="Gene3D" id="3.40.50.2000">
    <property type="entry name" value="Glycogen Phosphorylase B"/>
    <property type="match status" value="2"/>
</dbReference>
<dbReference type="RefSeq" id="WP_066395409.1">
    <property type="nucleotide sequence ID" value="NZ_CP015378.1"/>
</dbReference>
<accession>A0A160IMQ4</accession>
<dbReference type="PANTHER" id="PTHR34203">
    <property type="entry name" value="METHYLTRANSFERASE, FKBM FAMILY PROTEIN"/>
    <property type="match status" value="1"/>
</dbReference>
<keyword evidence="5" id="KW-1185">Reference proteome</keyword>
<dbReference type="KEGG" id="fpn:ABE65_012565"/>
<evidence type="ECO:0000313" key="4">
    <source>
        <dbReference type="EMBL" id="ANC77583.1"/>
    </source>
</evidence>
<proteinExistence type="predicted"/>
<dbReference type="InterPro" id="IPR001296">
    <property type="entry name" value="Glyco_trans_1"/>
</dbReference>
<dbReference type="GO" id="GO:0016757">
    <property type="term" value="F:glycosyltransferase activity"/>
    <property type="evidence" value="ECO:0007669"/>
    <property type="project" value="InterPro"/>
</dbReference>
<dbReference type="SUPFAM" id="SSF48452">
    <property type="entry name" value="TPR-like"/>
    <property type="match status" value="1"/>
</dbReference>
<dbReference type="InterPro" id="IPR052514">
    <property type="entry name" value="SAM-dependent_MTase"/>
</dbReference>
<evidence type="ECO:0000259" key="3">
    <source>
        <dbReference type="Pfam" id="PF13439"/>
    </source>
</evidence>
<feature type="domain" description="Glycosyltransferase subfamily 4-like N-terminal" evidence="3">
    <location>
        <begin position="18"/>
        <end position="125"/>
    </location>
</feature>
<dbReference type="InterPro" id="IPR006342">
    <property type="entry name" value="FkbM_mtfrase"/>
</dbReference>
<evidence type="ECO:0008006" key="6">
    <source>
        <dbReference type="Google" id="ProtNLM"/>
    </source>
</evidence>
<feature type="domain" description="Methyltransferase FkbM" evidence="2">
    <location>
        <begin position="552"/>
        <end position="708"/>
    </location>
</feature>
<sequence>MRIVHVAPDFYPVPPLNYGGIERMIYALVEESVKRGHEVYLYAREGSATSAQLIPYHHEPGRPEHIATFVKQTLPQKVDIIHDHTHLSVIGKLKLTVPTVCTIHDSLKNDVEHPVYLSKRALEHVGKGKGYYVYNGIDLNEYPFQKEKEDYLLFLGVISAHKGIHHALEIAEKTKRRMKIAGPVFNTEYFLNEVEPRINKLPHVEYVGEVGGEYRLKLLREAECLVFPTSWEEPFGLVMVEAMACGTPVIALDNGAVSEVMNGYPSQICKNTDEMITHLPVRSDASGLREYVSKYFTVGHMTENYLSLYKEVIQQSENQKDDERITEHLLPAANYFKSTKEFDQAITLYERLLKSNHVVPDVKVFICNEMADIYHQRAEGEKEREYGYRSFQYDKPRAEICCRLGYGFLQDNKLDQAVFWYTRATELALPKKKGMLHYEACWTWLPHVQLCVCYYRLGSYEKAYHHNEEARKHNPDYANLSTNKELLENVLNIHNDHTAVQIELKNDNQESFLMNLHLPGFIEETLQNNGNWEPFMMKTLKKYLKDGGIFLDVGANIGYHALHAASLDSNIDCICFEPHPEIFEQLQQNIEINAFSNVSAHQLAVGNSVGHINFHMQNRNNYNRGMSAIDYYDGIGTDYTPVQVPTTTLDAFLDLETKSKVKLIKIDTQGHEYQVIEGALDLINKSRPVITLEHHNNDKKSIQDISKLLPSYEIYKVNFWNGKIARYEEESSEEFMDDYVFVPLQLKDRIC</sequence>
<dbReference type="SUPFAM" id="SSF53756">
    <property type="entry name" value="UDP-Glycosyltransferase/glycogen phosphorylase"/>
    <property type="match status" value="1"/>
</dbReference>
<dbReference type="InterPro" id="IPR011990">
    <property type="entry name" value="TPR-like_helical_dom_sf"/>
</dbReference>